<dbReference type="Gene3D" id="3.30.559.30">
    <property type="entry name" value="Nonribosomal peptide synthetase, condensation domain"/>
    <property type="match status" value="3"/>
</dbReference>
<dbReference type="RefSeq" id="WP_165300465.1">
    <property type="nucleotide sequence ID" value="NZ_JAAKZZ010000235.1"/>
</dbReference>
<dbReference type="FunFam" id="1.10.1200.10:FF:000005">
    <property type="entry name" value="Nonribosomal peptide synthetase 1"/>
    <property type="match status" value="2"/>
</dbReference>
<comment type="similarity">
    <text evidence="2">Belongs to the ATP-dependent AMP-binding enzyme family.</text>
</comment>
<dbReference type="InterPro" id="IPR025110">
    <property type="entry name" value="AMP-bd_C"/>
</dbReference>
<keyword evidence="9" id="KW-1185">Reference proteome</keyword>
<dbReference type="PROSITE" id="PS00455">
    <property type="entry name" value="AMP_BINDING"/>
    <property type="match status" value="2"/>
</dbReference>
<dbReference type="InterPro" id="IPR010060">
    <property type="entry name" value="NRPS_synth"/>
</dbReference>
<dbReference type="InterPro" id="IPR001242">
    <property type="entry name" value="Condensation_dom"/>
</dbReference>
<dbReference type="GO" id="GO:0044550">
    <property type="term" value="P:secondary metabolite biosynthetic process"/>
    <property type="evidence" value="ECO:0007669"/>
    <property type="project" value="UniProtKB-ARBA"/>
</dbReference>
<dbReference type="SUPFAM" id="SSF56801">
    <property type="entry name" value="Acetyl-CoA synthetase-like"/>
    <property type="match status" value="3"/>
</dbReference>
<evidence type="ECO:0000259" key="7">
    <source>
        <dbReference type="PROSITE" id="PS50075"/>
    </source>
</evidence>
<dbReference type="PROSITE" id="PS50075">
    <property type="entry name" value="CARRIER"/>
    <property type="match status" value="3"/>
</dbReference>
<dbReference type="Gene3D" id="3.40.50.12780">
    <property type="entry name" value="N-terminal domain of ligase-like"/>
    <property type="match status" value="1"/>
</dbReference>
<accession>A0A6G4X1P7</accession>
<dbReference type="NCBIfam" id="TIGR01720">
    <property type="entry name" value="NRPS-para261"/>
    <property type="match status" value="1"/>
</dbReference>
<dbReference type="GO" id="GO:0043041">
    <property type="term" value="P:amino acid activation for nonribosomal peptide biosynthetic process"/>
    <property type="evidence" value="ECO:0007669"/>
    <property type="project" value="TreeGrafter"/>
</dbReference>
<dbReference type="Gene3D" id="3.40.50.980">
    <property type="match status" value="2"/>
</dbReference>
<feature type="domain" description="Carrier" evidence="7">
    <location>
        <begin position="1144"/>
        <end position="1218"/>
    </location>
</feature>
<evidence type="ECO:0000256" key="6">
    <source>
        <dbReference type="ARBA" id="ARBA00023194"/>
    </source>
</evidence>
<evidence type="ECO:0000313" key="9">
    <source>
        <dbReference type="Proteomes" id="UP000477722"/>
    </source>
</evidence>
<dbReference type="Pfam" id="PF13193">
    <property type="entry name" value="AMP-binding_C"/>
    <property type="match status" value="3"/>
</dbReference>
<comment type="caution">
    <text evidence="8">The sequence shown here is derived from an EMBL/GenBank/DDBJ whole genome shotgun (WGS) entry which is preliminary data.</text>
</comment>
<dbReference type="CDD" id="cd19543">
    <property type="entry name" value="DCL_NRPS"/>
    <property type="match status" value="1"/>
</dbReference>
<dbReference type="GO" id="GO:0003824">
    <property type="term" value="F:catalytic activity"/>
    <property type="evidence" value="ECO:0007669"/>
    <property type="project" value="InterPro"/>
</dbReference>
<organism evidence="8 9">
    <name type="scientific">Streptomyces boncukensis</name>
    <dbReference type="NCBI Taxonomy" id="2711219"/>
    <lineage>
        <taxon>Bacteria</taxon>
        <taxon>Bacillati</taxon>
        <taxon>Actinomycetota</taxon>
        <taxon>Actinomycetes</taxon>
        <taxon>Kitasatosporales</taxon>
        <taxon>Streptomycetaceae</taxon>
        <taxon>Streptomyces</taxon>
    </lineage>
</organism>
<dbReference type="GO" id="GO:0017000">
    <property type="term" value="P:antibiotic biosynthetic process"/>
    <property type="evidence" value="ECO:0007669"/>
    <property type="project" value="UniProtKB-KW"/>
</dbReference>
<evidence type="ECO:0000256" key="3">
    <source>
        <dbReference type="ARBA" id="ARBA00022450"/>
    </source>
</evidence>
<protein>
    <submittedName>
        <fullName evidence="8">Amino acid adenylation domain-containing protein</fullName>
    </submittedName>
</protein>
<dbReference type="Gene3D" id="3.30.300.30">
    <property type="match status" value="3"/>
</dbReference>
<dbReference type="InterPro" id="IPR020845">
    <property type="entry name" value="AMP-binding_CS"/>
</dbReference>
<evidence type="ECO:0000313" key="8">
    <source>
        <dbReference type="EMBL" id="NGO70810.1"/>
    </source>
</evidence>
<dbReference type="Pfam" id="PF00550">
    <property type="entry name" value="PP-binding"/>
    <property type="match status" value="3"/>
</dbReference>
<dbReference type="InterPro" id="IPR042099">
    <property type="entry name" value="ANL_N_sf"/>
</dbReference>
<dbReference type="InterPro" id="IPR000873">
    <property type="entry name" value="AMP-dep_synth/lig_dom"/>
</dbReference>
<dbReference type="GO" id="GO:0072330">
    <property type="term" value="P:monocarboxylic acid biosynthetic process"/>
    <property type="evidence" value="ECO:0007669"/>
    <property type="project" value="UniProtKB-ARBA"/>
</dbReference>
<dbReference type="InterPro" id="IPR020806">
    <property type="entry name" value="PKS_PP-bd"/>
</dbReference>
<dbReference type="Pfam" id="PF00501">
    <property type="entry name" value="AMP-binding"/>
    <property type="match status" value="2"/>
</dbReference>
<feature type="non-terminal residue" evidence="8">
    <location>
        <position position="1"/>
    </location>
</feature>
<dbReference type="FunFam" id="2.30.38.10:FF:000001">
    <property type="entry name" value="Non-ribosomal peptide synthetase PvdI"/>
    <property type="match status" value="2"/>
</dbReference>
<evidence type="ECO:0000256" key="1">
    <source>
        <dbReference type="ARBA" id="ARBA00001957"/>
    </source>
</evidence>
<dbReference type="CDD" id="cd19540">
    <property type="entry name" value="LCL_NRPS-like"/>
    <property type="match status" value="1"/>
</dbReference>
<evidence type="ECO:0000256" key="5">
    <source>
        <dbReference type="ARBA" id="ARBA00022737"/>
    </source>
</evidence>
<dbReference type="InterPro" id="IPR009081">
    <property type="entry name" value="PP-bd_ACP"/>
</dbReference>
<dbReference type="Pfam" id="PF00668">
    <property type="entry name" value="Condensation"/>
    <property type="match status" value="3"/>
</dbReference>
<keyword evidence="6" id="KW-0045">Antibiotic biosynthesis</keyword>
<reference evidence="8 9" key="1">
    <citation type="submission" date="2020-02" db="EMBL/GenBank/DDBJ databases">
        <title>Whole-genome analyses of novel actinobacteria.</title>
        <authorList>
            <person name="Sahin N."/>
            <person name="Tatar D."/>
        </authorList>
    </citation>
    <scope>NUCLEOTIDE SEQUENCE [LARGE SCALE GENOMIC DNA]</scope>
    <source>
        <strain evidence="8 9">SB3404</strain>
    </source>
</reference>
<dbReference type="Gene3D" id="3.40.50.1820">
    <property type="entry name" value="alpha/beta hydrolase"/>
    <property type="match status" value="2"/>
</dbReference>
<dbReference type="Gene3D" id="2.30.38.10">
    <property type="entry name" value="Luciferase, Domain 3"/>
    <property type="match status" value="1"/>
</dbReference>
<dbReference type="InterPro" id="IPR006162">
    <property type="entry name" value="Ppantetheine_attach_site"/>
</dbReference>
<evidence type="ECO:0000256" key="2">
    <source>
        <dbReference type="ARBA" id="ARBA00006432"/>
    </source>
</evidence>
<keyword evidence="5" id="KW-0677">Repeat</keyword>
<dbReference type="GO" id="GO:0005829">
    <property type="term" value="C:cytosol"/>
    <property type="evidence" value="ECO:0007669"/>
    <property type="project" value="TreeGrafter"/>
</dbReference>
<keyword evidence="4" id="KW-0597">Phosphoprotein</keyword>
<dbReference type="NCBIfam" id="TIGR01733">
    <property type="entry name" value="AA-adenyl-dom"/>
    <property type="match status" value="2"/>
</dbReference>
<dbReference type="FunFam" id="3.40.50.980:FF:000002">
    <property type="entry name" value="Enterobactin synthetase component F"/>
    <property type="match status" value="1"/>
</dbReference>
<proteinExistence type="inferred from homology"/>
<keyword evidence="3" id="KW-0596">Phosphopantetheine</keyword>
<dbReference type="InterPro" id="IPR010071">
    <property type="entry name" value="AA_adenyl_dom"/>
</dbReference>
<dbReference type="FunFam" id="1.10.1200.10:FF:000016">
    <property type="entry name" value="Non-ribosomal peptide synthase"/>
    <property type="match status" value="1"/>
</dbReference>
<dbReference type="SUPFAM" id="SSF47336">
    <property type="entry name" value="ACP-like"/>
    <property type="match status" value="3"/>
</dbReference>
<dbReference type="Proteomes" id="UP000477722">
    <property type="component" value="Unassembled WGS sequence"/>
</dbReference>
<dbReference type="SUPFAM" id="SSF52777">
    <property type="entry name" value="CoA-dependent acyltransferases"/>
    <property type="match status" value="6"/>
</dbReference>
<dbReference type="EMBL" id="JAAKZZ010000235">
    <property type="protein sequence ID" value="NGO70810.1"/>
    <property type="molecule type" value="Genomic_DNA"/>
</dbReference>
<dbReference type="InterPro" id="IPR023213">
    <property type="entry name" value="CAT-like_dom_sf"/>
</dbReference>
<sequence length="2780" mass="297302">YLGRADDQVKVRGFRVEPGEVEAVLAGHVAVGQVAVVAREGRLVAYAVPAAGQAVDGAELRRYAAGVLPEHMVPAAVVTLDALPLAPSGKLDRGALPAPDFAAETTDTAPRTAGEEILCGLFADVLGLERVGVSDDLFALGGHSLLAMRLASRIRTVLGAELTVREIFEAPTPARLAARLAVRADTGDAGTHELVPVDREAAEPLPLSFAQQRLWLLNRIEGPDGTYNIPVAWRLTGELDRAALTAAVHDLAVRHETLRTVFPEAGHEGRAVQRVLDPDSTPVPVRHERVTGEDLPARLAEAAAQGFELDREPPLRVRLFELAPGEHVLLLVVHHIATDEWSDGPLWRDLATAYGARRAGRAPAWAPLPVRYADYTLWQQRVLGDGADPGSLHARQLAYWRETLAGLPEELTLPADRPRPRESSHRGGAVELTVDGALERSLRALAHRHGVSMFMVAQAAVAALLHRLGAGDDIPLGAPISGRTDEQLEDLVGFFVNSLVLRTDLSGTPTFAELLDRVRATDLAAYEHQELPFERLVEALNPARSLARHPLFQVMVVYLDAPGRAPEFPGLTAGREPLGQHSAKFDLSFDFVARGDGAGIQGWIEYSEDLFDRETAELLARRLVRVLEQVAGGPDRVVGGLDVVVGSERRLVVEGWNATGCEVGAGVSLPGLFREQVVRTPGAPAVVWGERVVSYGELDVWVERVARVLVGMGAGPERVVGVALPRSVELVVALLAVQRAGAAYLPLDPEYPPERVAFMVEDARPVCVLRDGLPEGPEGGLPVRVDPGSPAYVMYTSGSTGVPKGVVVAHAGIVNRLLWMQDAYGLTSGDRVLQKTPSSFDVSVWEFFWPLITGAALVVARPGGHRDPAYLAGLIREQGVTTVHFVPSMLQLFLEEPAAAGCGGLRRVLCSGEALPVDVAERFHEVLPAELHNLYGPTEASVDVTAGRVVPGAGRVSIGRPVWNTRVYVLDAALRPVPPGVPGELHLAGVQLARGYWERPGLTAERFVADPFGGPGSRMYRTGDLARWTREGELEYLGRVDDQVKVRGFRVEPGEVEAVLAGHVAVGQVAVVAREGRLVAYAVPAAGQAVDGAGLRRHAAGALPEHMVPAAVVTLDALPLAPSGKLDRGALPAPDFAAETTDTAPRTPHEEILCGLFADVLGLERVGAEDDFFALGGDSIVAMQLVARARAAGLVISPRDIFRHKSAAGLAAVAGAPDGGAQGAADEALFTPTDDERAEIAALGAAEVLPLTPLQTGLLFHASFDSGADGPDVYTVQVAYDIEGPVDAARLRRAGQALLDRHANLRAGFRYLASGRPVAVVPRTAVLPWRQLDLTEAAGGAAGREERWTRCLAQERRRFDPSEPPLLRLALVTYRPGRHRLVLSHQHLLLDGWSLPRLMRELSALYAGETPAAPTPYRAYLAHLARQDAEESARVWDTALEGLEEPTHLVAADPNRAPAVPETLTTALTPELTGALTALARARGLTLNTLVQAAWSVVLARLTGRDDVVFGATVSGRPPELDGVESMIGLFINTVPVRARIDEREPLSAFLDRVQEQQSATLAHQHTGLADIQRRTGLGDLFDTLIVFESYPDVEPDTEPDAGPDAAGRLRTSVREHRDATHYPFAWAVEPGDRLTLTAEYRTDLFDEAAVARVSAAMVRLFEEMARDAGQPVGRVDILTPQDRSAVLETWNATALPAPRAGAPATVPALFEARAAAVPDAVAVVADGTAWTFAELNERANRLARLLRERGAGPEEFVALALPRTADFVAALLGVLKAGAAYLPLDADLPAERIRALLEDARPRLLLTTRALADGLPDDDGVPRLLLDAPETAGRLAALPAGDLDSGPDPRHPAYVIYTSGSTGRPKGVVVGHAGVVNLFRSHRRALYEPAKRRTGRDLLRVGHSWSFSFDASWQPQLWLLDGHALHILDDDTRRDPELAAAAIRDQRLDFIEVTPSFLIQMADAGLIEDGACPLAAVGVGGEAVPDALWTRLAGLCSTDAYNLYGPTEATVDALAARIADSAAPVVGRPVGNARAYVLDRALRPVPPGVPGELYLAGAGLARGYLGRADLTAERFLADPFGPPGTRMYRTGDLARWTAEGRIDYLGRADDQVKIRGFRIELAEIEAALARHEAVGQVVVVAREDRPRVKQLAAYVVPREGAHAAPDPARLRAHVAAELPEYMVPAAVVVLDELPLLSNGKLNRRALPAPRFTRAESRPPATGTERALAALYGEALGLPRAGADEDFFALGGDSIVAMQLVSRARAAGLRITPRQVFQHRTVEALAAVAVELDPQTAGTAHDDGSGTVPLTPIMHALRELGGPIAGYHQAALVQTPADLEAAGLRTVLQAVADRHDLLRARLERTEEPGGAERWELHVPAPGEVDAASWLVRADVAGAGEEELRAAIAEHARAAQRRLDPDAGRMVRAVWFDAGRGSPGRLLLLIHHLVVDGVSWRVLLPDLAAAWRDAAAGRAPALDPVGLSFRRWSRLLAERAADPAREDELPLWTGMLADPDPLPLAREPDPARDHTAASRHVSLTLPADRTAPLLGRVPSAYRATVNDVLLTALALAVADWRERHGTAGRSVLVDLEGHGREEELAGNADLSRTVGWFTSVVPVRLDPGEVDLADAFAGGPALDAALDRIRERLAALPAGGVGHGLLRHLNPATGPGLARLGAPRIEFNYMGRFGVPEATDWSYAPEADAADLEADPEMPLSHALTVNALTEDRPGGPELSAHWTYAPGLLSEAAARDLAGTWFRALEALVDRAGGDPGPKRPHAD</sequence>
<evidence type="ECO:0000256" key="4">
    <source>
        <dbReference type="ARBA" id="ARBA00022553"/>
    </source>
</evidence>
<dbReference type="GO" id="GO:0031177">
    <property type="term" value="F:phosphopantetheine binding"/>
    <property type="evidence" value="ECO:0007669"/>
    <property type="project" value="InterPro"/>
</dbReference>
<dbReference type="CDD" id="cd05930">
    <property type="entry name" value="A_NRPS"/>
    <property type="match status" value="1"/>
</dbReference>
<dbReference type="FunFam" id="3.40.50.980:FF:000001">
    <property type="entry name" value="Non-ribosomal peptide synthetase"/>
    <property type="match status" value="1"/>
</dbReference>
<comment type="cofactor">
    <cofactor evidence="1">
        <name>pantetheine 4'-phosphate</name>
        <dbReference type="ChEBI" id="CHEBI:47942"/>
    </cofactor>
</comment>
<dbReference type="Gene3D" id="3.30.559.10">
    <property type="entry name" value="Chloramphenicol acetyltransferase-like domain"/>
    <property type="match status" value="3"/>
</dbReference>
<dbReference type="FunFam" id="3.40.50.12780:FF:000012">
    <property type="entry name" value="Non-ribosomal peptide synthetase"/>
    <property type="match status" value="1"/>
</dbReference>
<dbReference type="PANTHER" id="PTHR45527">
    <property type="entry name" value="NONRIBOSOMAL PEPTIDE SYNTHETASE"/>
    <property type="match status" value="1"/>
</dbReference>
<name>A0A6G4X1P7_9ACTN</name>
<feature type="domain" description="Carrier" evidence="7">
    <location>
        <begin position="109"/>
        <end position="184"/>
    </location>
</feature>
<dbReference type="GO" id="GO:0008610">
    <property type="term" value="P:lipid biosynthetic process"/>
    <property type="evidence" value="ECO:0007669"/>
    <property type="project" value="UniProtKB-ARBA"/>
</dbReference>
<dbReference type="PANTHER" id="PTHR45527:SF1">
    <property type="entry name" value="FATTY ACID SYNTHASE"/>
    <property type="match status" value="1"/>
</dbReference>
<dbReference type="Gene3D" id="1.10.1200.10">
    <property type="entry name" value="ACP-like"/>
    <property type="match status" value="1"/>
</dbReference>
<feature type="domain" description="Carrier" evidence="7">
    <location>
        <begin position="2219"/>
        <end position="2293"/>
    </location>
</feature>
<dbReference type="PROSITE" id="PS00012">
    <property type="entry name" value="PHOSPHOPANTETHEINE"/>
    <property type="match status" value="3"/>
</dbReference>
<gene>
    <name evidence="8" type="ORF">G5C65_21125</name>
</gene>
<dbReference type="CDD" id="cd17646">
    <property type="entry name" value="A_NRPS_AB3403-like"/>
    <property type="match status" value="1"/>
</dbReference>
<dbReference type="FunFam" id="3.30.300.30:FF:000010">
    <property type="entry name" value="Enterobactin synthetase component F"/>
    <property type="match status" value="1"/>
</dbReference>
<dbReference type="SMART" id="SM00823">
    <property type="entry name" value="PKS_PP"/>
    <property type="match status" value="3"/>
</dbReference>
<dbReference type="InterPro" id="IPR045851">
    <property type="entry name" value="AMP-bd_C_sf"/>
</dbReference>
<dbReference type="InterPro" id="IPR036736">
    <property type="entry name" value="ACP-like_sf"/>
</dbReference>
<dbReference type="InterPro" id="IPR029058">
    <property type="entry name" value="AB_hydrolase_fold"/>
</dbReference>